<reference evidence="1 2" key="1">
    <citation type="submission" date="2020-10" db="EMBL/GenBank/DDBJ databases">
        <title>Bacillus sp. HD4P25, an endophyte from a halophyte.</title>
        <authorList>
            <person name="Sun J.-Q."/>
        </authorList>
    </citation>
    <scope>NUCLEOTIDE SEQUENCE [LARGE SCALE GENOMIC DNA]</scope>
    <source>
        <strain evidence="1 2">YIM 93174</strain>
    </source>
</reference>
<dbReference type="EMBL" id="JADCLJ010000002">
    <property type="protein sequence ID" value="MBE4906523.1"/>
    <property type="molecule type" value="Genomic_DNA"/>
</dbReference>
<evidence type="ECO:0000313" key="2">
    <source>
        <dbReference type="Proteomes" id="UP001516662"/>
    </source>
</evidence>
<evidence type="ECO:0000313" key="1">
    <source>
        <dbReference type="EMBL" id="MBE4906523.1"/>
    </source>
</evidence>
<dbReference type="Proteomes" id="UP001516662">
    <property type="component" value="Unassembled WGS sequence"/>
</dbReference>
<name>A0ABR9QDI0_9BACI</name>
<gene>
    <name evidence="1" type="ORF">IMZ08_00445</name>
</gene>
<proteinExistence type="predicted"/>
<accession>A0ABR9QDI0</accession>
<sequence length="86" mass="10333">MDHCFDLIGDAILMKPVSHSKLRLAIENLSTEAWFRDLYKNTQYTNVIWNDKNIKKILLNPRNVELIKTNQYHRNVFIKLVKKQYQ</sequence>
<keyword evidence="2" id="KW-1185">Reference proteome</keyword>
<comment type="caution">
    <text evidence="1">The sequence shown here is derived from an EMBL/GenBank/DDBJ whole genome shotgun (WGS) entry which is preliminary data.</text>
</comment>
<dbReference type="RefSeq" id="WP_193534042.1">
    <property type="nucleotide sequence ID" value="NZ_JADCLJ010000002.1"/>
</dbReference>
<organism evidence="1 2">
    <name type="scientific">Litchfieldia luteola</name>
    <dbReference type="NCBI Taxonomy" id="682179"/>
    <lineage>
        <taxon>Bacteria</taxon>
        <taxon>Bacillati</taxon>
        <taxon>Bacillota</taxon>
        <taxon>Bacilli</taxon>
        <taxon>Bacillales</taxon>
        <taxon>Bacillaceae</taxon>
        <taxon>Litchfieldia</taxon>
    </lineage>
</organism>
<protein>
    <submittedName>
        <fullName evidence="1">Uncharacterized protein</fullName>
    </submittedName>
</protein>